<evidence type="ECO:0000256" key="8">
    <source>
        <dbReference type="ARBA" id="ARBA00048752"/>
    </source>
</evidence>
<dbReference type="InterPro" id="IPR014776">
    <property type="entry name" value="4pyrrole_Mease_sub2"/>
</dbReference>
<evidence type="ECO:0000313" key="12">
    <source>
        <dbReference type="WBParaSite" id="TMUE_1000004005.1"/>
    </source>
</evidence>
<comment type="pathway">
    <text evidence="2">Protein modification; peptidyl-diphthamide biosynthesis.</text>
</comment>
<reference evidence="12" key="1">
    <citation type="submission" date="2019-12" db="UniProtKB">
        <authorList>
            <consortium name="WormBaseParasite"/>
        </authorList>
    </citation>
    <scope>IDENTIFICATION</scope>
</reference>
<dbReference type="WBParaSite" id="TMUE_1000004005.1">
    <property type="protein sequence ID" value="TMUE_1000004005.1"/>
    <property type="gene ID" value="WBGene00293515"/>
</dbReference>
<dbReference type="InterPro" id="IPR014777">
    <property type="entry name" value="4pyrrole_Mease_sub1"/>
</dbReference>
<dbReference type="UniPathway" id="UPA00559"/>
<feature type="binding site" evidence="9">
    <location>
        <position position="86"/>
    </location>
    <ligand>
        <name>S-adenosyl-L-methionine</name>
        <dbReference type="ChEBI" id="CHEBI:59789"/>
    </ligand>
</feature>
<dbReference type="PANTHER" id="PTHR10882:SF0">
    <property type="entry name" value="DIPHTHINE METHYL ESTER SYNTHASE"/>
    <property type="match status" value="1"/>
</dbReference>
<feature type="binding site" evidence="9">
    <location>
        <position position="165"/>
    </location>
    <ligand>
        <name>S-adenosyl-L-methionine</name>
        <dbReference type="ChEBI" id="CHEBI:59789"/>
    </ligand>
</feature>
<dbReference type="SUPFAM" id="SSF53790">
    <property type="entry name" value="Tetrapyrrole methylase"/>
    <property type="match status" value="1"/>
</dbReference>
<dbReference type="STRING" id="70415.A0A5S6QA87"/>
<comment type="similarity">
    <text evidence="3">Belongs to the diphthine synthase family.</text>
</comment>
<dbReference type="GO" id="GO:0017183">
    <property type="term" value="P:protein histidyl modification to diphthamide"/>
    <property type="evidence" value="ECO:0007669"/>
    <property type="project" value="UniProtKB-UniPathway"/>
</dbReference>
<feature type="domain" description="Tetrapyrrole methylase" evidence="10">
    <location>
        <begin position="1"/>
        <end position="241"/>
    </location>
</feature>
<proteinExistence type="inferred from homology"/>
<evidence type="ECO:0000256" key="4">
    <source>
        <dbReference type="ARBA" id="ARBA00011927"/>
    </source>
</evidence>
<feature type="binding site" evidence="9">
    <location>
        <position position="89"/>
    </location>
    <ligand>
        <name>S-adenosyl-L-methionine</name>
        <dbReference type="ChEBI" id="CHEBI:59789"/>
    </ligand>
</feature>
<dbReference type="PANTHER" id="PTHR10882">
    <property type="entry name" value="DIPHTHINE SYNTHASE"/>
    <property type="match status" value="1"/>
</dbReference>
<dbReference type="InterPro" id="IPR035996">
    <property type="entry name" value="4pyrrol_Methylase_sf"/>
</dbReference>
<dbReference type="InterPro" id="IPR000878">
    <property type="entry name" value="4pyrrol_Mease"/>
</dbReference>
<organism evidence="11 12">
    <name type="scientific">Trichuris muris</name>
    <name type="common">Mouse whipworm</name>
    <dbReference type="NCBI Taxonomy" id="70415"/>
    <lineage>
        <taxon>Eukaryota</taxon>
        <taxon>Metazoa</taxon>
        <taxon>Ecdysozoa</taxon>
        <taxon>Nematoda</taxon>
        <taxon>Enoplea</taxon>
        <taxon>Dorylaimia</taxon>
        <taxon>Trichinellida</taxon>
        <taxon>Trichuridae</taxon>
        <taxon>Trichuris</taxon>
    </lineage>
</organism>
<accession>A0A5S6QA87</accession>
<dbReference type="NCBIfam" id="TIGR00522">
    <property type="entry name" value="dph5"/>
    <property type="match status" value="1"/>
</dbReference>
<dbReference type="CDD" id="cd11647">
    <property type="entry name" value="DHP5_DphB"/>
    <property type="match status" value="1"/>
</dbReference>
<dbReference type="AlphaFoldDB" id="A0A5S6QA87"/>
<feature type="binding site" evidence="9">
    <location>
        <position position="9"/>
    </location>
    <ligand>
        <name>S-adenosyl-L-methionine</name>
        <dbReference type="ChEBI" id="CHEBI:59789"/>
    </ligand>
</feature>
<evidence type="ECO:0000256" key="5">
    <source>
        <dbReference type="ARBA" id="ARBA00022603"/>
    </source>
</evidence>
<evidence type="ECO:0000256" key="1">
    <source>
        <dbReference type="ARBA" id="ARBA00004006"/>
    </source>
</evidence>
<evidence type="ECO:0000256" key="7">
    <source>
        <dbReference type="ARBA" id="ARBA00022691"/>
    </source>
</evidence>
<keyword evidence="6" id="KW-0808">Transferase</keyword>
<dbReference type="Gene3D" id="3.30.950.10">
    <property type="entry name" value="Methyltransferase, Cobalt-precorrin-4 Transmethylase, Domain 2"/>
    <property type="match status" value="1"/>
</dbReference>
<feature type="binding site" evidence="9">
    <location>
        <position position="252"/>
    </location>
    <ligand>
        <name>S-adenosyl-L-methionine</name>
        <dbReference type="ChEBI" id="CHEBI:59789"/>
    </ligand>
</feature>
<evidence type="ECO:0000256" key="2">
    <source>
        <dbReference type="ARBA" id="ARBA00005156"/>
    </source>
</evidence>
<evidence type="ECO:0000256" key="6">
    <source>
        <dbReference type="ARBA" id="ARBA00022679"/>
    </source>
</evidence>
<keyword evidence="7 9" id="KW-0949">S-adenosyl-L-methionine</keyword>
<keyword evidence="5" id="KW-0489">Methyltransferase</keyword>
<evidence type="ECO:0000256" key="3">
    <source>
        <dbReference type="ARBA" id="ARBA00006729"/>
    </source>
</evidence>
<evidence type="ECO:0000313" key="11">
    <source>
        <dbReference type="Proteomes" id="UP000046395"/>
    </source>
</evidence>
<sequence length="272" mass="30424">MLYLIGLGLGGPEDITVRGLQAARSCSKLYFELYTSLLPDGQDLSRLENLVGKAVLPCDRELLENGYEQMLDAAKGENIAVLVIGDPLGATTHCSLYLQAKECNVPVEVIHNASILNAVGCCGLQLYNFGRTVSIVFWTAEYRPESFFDKIEANLKNGLHTLCLLDIKVKERSVENIIKDRKIYEPPQYMLASEAACILMEIVERRRRTGSPTVLQSSTRCVALARIGWQDQRIVCRPLKEMCHVNLGPPVHSMAIVGETHDLEDEMLRMWT</sequence>
<evidence type="ECO:0000259" key="10">
    <source>
        <dbReference type="Pfam" id="PF00590"/>
    </source>
</evidence>
<comment type="function">
    <text evidence="1">S-adenosyl-L-methionine-dependent methyltransferase that catalyzes four methylations of the modified target histidine residue in translation elongation factor 2 (EF-2), to form an intermediate called diphthine methyl ester. The four successive methylation reactions represent the second step of diphthamide biosynthesis.</text>
</comment>
<evidence type="ECO:0000256" key="9">
    <source>
        <dbReference type="PIRSR" id="PIRSR036432-1"/>
    </source>
</evidence>
<dbReference type="Proteomes" id="UP000046395">
    <property type="component" value="Unassembled WGS sequence"/>
</dbReference>
<dbReference type="GO" id="GO:0032259">
    <property type="term" value="P:methylation"/>
    <property type="evidence" value="ECO:0007669"/>
    <property type="project" value="UniProtKB-KW"/>
</dbReference>
<keyword evidence="11" id="KW-1185">Reference proteome</keyword>
<comment type="catalytic activity">
    <reaction evidence="8">
        <text>2-[(3S)-amino-3-carboxypropyl]-L-histidyl-[translation elongation factor 2] + 4 S-adenosyl-L-methionine = diphthine methyl ester-[translation elongation factor 2] + 4 S-adenosyl-L-homocysteine + 3 H(+)</text>
        <dbReference type="Rhea" id="RHEA:42652"/>
        <dbReference type="Rhea" id="RHEA-COMP:9749"/>
        <dbReference type="Rhea" id="RHEA-COMP:10173"/>
        <dbReference type="ChEBI" id="CHEBI:15378"/>
        <dbReference type="ChEBI" id="CHEBI:57856"/>
        <dbReference type="ChEBI" id="CHEBI:59789"/>
        <dbReference type="ChEBI" id="CHEBI:73995"/>
        <dbReference type="ChEBI" id="CHEBI:79005"/>
        <dbReference type="EC" id="2.1.1.314"/>
    </reaction>
</comment>
<dbReference type="PIRSF" id="PIRSF036432">
    <property type="entry name" value="Diphthine_synth"/>
    <property type="match status" value="1"/>
</dbReference>
<dbReference type="Gene3D" id="3.40.1010.10">
    <property type="entry name" value="Cobalt-precorrin-4 Transmethylase, Domain 1"/>
    <property type="match status" value="1"/>
</dbReference>
<dbReference type="EC" id="2.1.1.314" evidence="4"/>
<dbReference type="InterPro" id="IPR004551">
    <property type="entry name" value="Dphthn_synthase"/>
</dbReference>
<dbReference type="Pfam" id="PF00590">
    <property type="entry name" value="TP_methylase"/>
    <property type="match status" value="1"/>
</dbReference>
<protein>
    <recommendedName>
        <fullName evidence="4">diphthine methyl ester synthase</fullName>
        <ecNumber evidence="4">2.1.1.314</ecNumber>
    </recommendedName>
</protein>
<dbReference type="FunFam" id="3.30.950.10:FF:000004">
    <property type="entry name" value="Diphthine synthase putative"/>
    <property type="match status" value="1"/>
</dbReference>
<feature type="binding site" evidence="9">
    <location>
        <begin position="114"/>
        <end position="115"/>
    </location>
    <ligand>
        <name>S-adenosyl-L-methionine</name>
        <dbReference type="ChEBI" id="CHEBI:59789"/>
    </ligand>
</feature>
<dbReference type="GO" id="GO:0141133">
    <property type="term" value="F:diphthine methyl ester synthase activity"/>
    <property type="evidence" value="ECO:0007669"/>
    <property type="project" value="UniProtKB-EC"/>
</dbReference>
<name>A0A5S6QA87_TRIMR</name>